<dbReference type="Gene3D" id="3.40.640.10">
    <property type="entry name" value="Type I PLP-dependent aspartate aminotransferase-like (Major domain)"/>
    <property type="match status" value="1"/>
</dbReference>
<keyword evidence="5" id="KW-0032">Aminotransferase</keyword>
<proteinExistence type="inferred from homology"/>
<dbReference type="RefSeq" id="WP_346754468.1">
    <property type="nucleotide sequence ID" value="NZ_JAUJEA010000011.1"/>
</dbReference>
<dbReference type="EMBL" id="JAUJEA010000011">
    <property type="protein sequence ID" value="MDN5204445.1"/>
    <property type="molecule type" value="Genomic_DNA"/>
</dbReference>
<organism evidence="5 6">
    <name type="scientific">Splendidivirga corallicola</name>
    <dbReference type="NCBI Taxonomy" id="3051826"/>
    <lineage>
        <taxon>Bacteria</taxon>
        <taxon>Pseudomonadati</taxon>
        <taxon>Bacteroidota</taxon>
        <taxon>Cytophagia</taxon>
        <taxon>Cytophagales</taxon>
        <taxon>Splendidivirgaceae</taxon>
        <taxon>Splendidivirga</taxon>
    </lineage>
</organism>
<gene>
    <name evidence="5" type="ORF">QQ008_23835</name>
</gene>
<dbReference type="InterPro" id="IPR011009">
    <property type="entry name" value="Kinase-like_dom_sf"/>
</dbReference>
<evidence type="ECO:0000313" key="6">
    <source>
        <dbReference type="Proteomes" id="UP001172082"/>
    </source>
</evidence>
<reference evidence="5" key="1">
    <citation type="submission" date="2023-06" db="EMBL/GenBank/DDBJ databases">
        <title>Genomic of Parafulvivirga corallium.</title>
        <authorList>
            <person name="Wang G."/>
        </authorList>
    </citation>
    <scope>NUCLEOTIDE SEQUENCE</scope>
    <source>
        <strain evidence="5">BMA10</strain>
    </source>
</reference>
<dbReference type="GO" id="GO:0008483">
    <property type="term" value="F:transaminase activity"/>
    <property type="evidence" value="ECO:0007669"/>
    <property type="project" value="UniProtKB-KW"/>
</dbReference>
<dbReference type="PANTHER" id="PTHR45688:SF13">
    <property type="entry name" value="ALANINE--GLYOXYLATE AMINOTRANSFERASE 2-LIKE"/>
    <property type="match status" value="1"/>
</dbReference>
<evidence type="ECO:0000259" key="4">
    <source>
        <dbReference type="Pfam" id="PF01636"/>
    </source>
</evidence>
<dbReference type="InterPro" id="IPR015422">
    <property type="entry name" value="PyrdxlP-dep_Trfase_small"/>
</dbReference>
<dbReference type="InterPro" id="IPR015424">
    <property type="entry name" value="PyrdxlP-dep_Trfase"/>
</dbReference>
<comment type="caution">
    <text evidence="5">The sequence shown here is derived from an EMBL/GenBank/DDBJ whole genome shotgun (WGS) entry which is preliminary data.</text>
</comment>
<dbReference type="InterPro" id="IPR049704">
    <property type="entry name" value="Aminotrans_3_PPA_site"/>
</dbReference>
<protein>
    <submittedName>
        <fullName evidence="5">Aminotransferase class III-fold pyridoxal phosphate-dependent enzyme</fullName>
    </submittedName>
</protein>
<dbReference type="Gene3D" id="3.90.1200.10">
    <property type="match status" value="1"/>
</dbReference>
<dbReference type="InterPro" id="IPR015421">
    <property type="entry name" value="PyrdxlP-dep_Trfase_major"/>
</dbReference>
<dbReference type="CDD" id="cd00610">
    <property type="entry name" value="OAT_like"/>
    <property type="match status" value="1"/>
</dbReference>
<evidence type="ECO:0000313" key="5">
    <source>
        <dbReference type="EMBL" id="MDN5204445.1"/>
    </source>
</evidence>
<dbReference type="PROSITE" id="PS00600">
    <property type="entry name" value="AA_TRANSFER_CLASS_3"/>
    <property type="match status" value="1"/>
</dbReference>
<dbReference type="Gene3D" id="3.90.1150.10">
    <property type="entry name" value="Aspartate Aminotransferase, domain 1"/>
    <property type="match status" value="1"/>
</dbReference>
<dbReference type="InterPro" id="IPR002575">
    <property type="entry name" value="Aminoglycoside_PTrfase"/>
</dbReference>
<dbReference type="InterPro" id="IPR005814">
    <property type="entry name" value="Aminotrans_3"/>
</dbReference>
<evidence type="ECO:0000256" key="1">
    <source>
        <dbReference type="ARBA" id="ARBA00001933"/>
    </source>
</evidence>
<dbReference type="Pfam" id="PF00202">
    <property type="entry name" value="Aminotran_3"/>
    <property type="match status" value="1"/>
</dbReference>
<feature type="domain" description="Aminoglycoside phosphotransferase" evidence="4">
    <location>
        <begin position="44"/>
        <end position="272"/>
    </location>
</feature>
<keyword evidence="3" id="KW-0663">Pyridoxal phosphate</keyword>
<dbReference type="Proteomes" id="UP001172082">
    <property type="component" value="Unassembled WGS sequence"/>
</dbReference>
<sequence length="790" mass="88030">MMTSNMSSINGSASTGKTNHHIPDFSIVEAEEVMRQSFGIAGTAKPLGSYIDQNFMIESTSGERYILKIANQSEAMEFVKAQADILNFLEKSDGGNKYPKSVKSPNDQDIIIVKNAKGEQFRARLLTFLNGTFMGEMQHHDEQMLESLGIFLAEMDNHMERFSNAFLVTNKSDWNLKYALDAKKHLSLIKDPQKRNLVNHFFFQFESFALPILSGQPQSIIHGDANELNILVTENKVSGIIDFGDMNFSYTINELAIALVYAMMDKDDPFDSASHVVKGYNQIKALTEEQIEILYYLIATRLCVSVCMSSYSASRDPGNEHTQISERPAWDLLEKMVATNPIYVRTLFLRACGFRVSDETNYDTLLQRRKTSLNNNLSISYGKDPLKIVKGAMQYLYDDKGNAYLDCVNNVCHLGHCHPEVVKAGQKQMAVLNTNTRFLSDHILDYAEHLASKFPDPLKVVTFVCSGSEANDLAVRMAQTYTGGTDMIVIDHAYHGTSRVDQDLSPYKFNSKGGRGQASYIHVAEMPDLYRGKFKANDPEAGEKYAEYVKEHLERIESQGKKIAGFIGESVLGCGGQIVLPDGYFEKAFEHVRNAGGVCIVDEVQVGFGRVGSHFWGFETQRAIPDIVTMGKPIGNGHPLGAVITTPEIAEAFNNGLEYFNTFGGNPVSCYIGKTVLEVIEDEQLQENAQKVGAKLLEEFKRLGEKYSLIGDVRGMGLFLGIELVKDHQTLEPAAEEADVVIEKMKERGILLSTDGPLHNVLKFKPPMVFTMANAELFVQALDEILQEIS</sequence>
<name>A0ABT8KUK1_9BACT</name>
<keyword evidence="5" id="KW-0808">Transferase</keyword>
<dbReference type="SUPFAM" id="SSF56112">
    <property type="entry name" value="Protein kinase-like (PK-like)"/>
    <property type="match status" value="1"/>
</dbReference>
<dbReference type="PANTHER" id="PTHR45688">
    <property type="match status" value="1"/>
</dbReference>
<keyword evidence="6" id="KW-1185">Reference proteome</keyword>
<dbReference type="SUPFAM" id="SSF53383">
    <property type="entry name" value="PLP-dependent transferases"/>
    <property type="match status" value="1"/>
</dbReference>
<evidence type="ECO:0000256" key="3">
    <source>
        <dbReference type="ARBA" id="ARBA00022898"/>
    </source>
</evidence>
<evidence type="ECO:0000256" key="2">
    <source>
        <dbReference type="ARBA" id="ARBA00008954"/>
    </source>
</evidence>
<accession>A0ABT8KUK1</accession>
<comment type="similarity">
    <text evidence="2">Belongs to the class-III pyridoxal-phosphate-dependent aminotransferase family.</text>
</comment>
<dbReference type="Pfam" id="PF01636">
    <property type="entry name" value="APH"/>
    <property type="match status" value="1"/>
</dbReference>
<comment type="cofactor">
    <cofactor evidence="1">
        <name>pyridoxal 5'-phosphate</name>
        <dbReference type="ChEBI" id="CHEBI:597326"/>
    </cofactor>
</comment>